<keyword evidence="3" id="KW-1185">Reference proteome</keyword>
<keyword evidence="2" id="KW-0808">Transferase</keyword>
<accession>A0A4P6X8E5</accession>
<dbReference type="EC" id="2.7.7.7" evidence="2"/>
<dbReference type="Proteomes" id="UP000293912">
    <property type="component" value="Chromosome"/>
</dbReference>
<dbReference type="AlphaFoldDB" id="A0A4P6X8E5"/>
<evidence type="ECO:0000313" key="3">
    <source>
        <dbReference type="Proteomes" id="UP000293912"/>
    </source>
</evidence>
<dbReference type="EMBL" id="CP037867">
    <property type="protein sequence ID" value="QBM29994.1"/>
    <property type="molecule type" value="Genomic_DNA"/>
</dbReference>
<dbReference type="GO" id="GO:0003676">
    <property type="term" value="F:nucleic acid binding"/>
    <property type="evidence" value="ECO:0007669"/>
    <property type="project" value="InterPro"/>
</dbReference>
<dbReference type="InterPro" id="IPR013520">
    <property type="entry name" value="Ribonucl_H"/>
</dbReference>
<feature type="domain" description="Exonuclease" evidence="1">
    <location>
        <begin position="26"/>
        <end position="201"/>
    </location>
</feature>
<dbReference type="SMART" id="SM00479">
    <property type="entry name" value="EXOIII"/>
    <property type="match status" value="1"/>
</dbReference>
<gene>
    <name evidence="2" type="primary">polC4</name>
    <name evidence="2" type="ORF">HPF_20040</name>
</gene>
<evidence type="ECO:0000259" key="1">
    <source>
        <dbReference type="SMART" id="SM00479"/>
    </source>
</evidence>
<protein>
    <submittedName>
        <fullName evidence="2">DNA polymerase III PolC-type</fullName>
        <ecNumber evidence="2">2.7.7.7</ecNumber>
    </submittedName>
</protein>
<sequence>MIATLLASVRSWWGLQDPVASSDAERWVVVDVETSGLDAKNDRLLAIAAIGLRVGPAPASRPEIVLGDSFEVVLRQEAVSDRDNILLHGIGEQRQRDGVEPATALQAFVDFIGEAPLLAFHSAFDETLIDRHCRRHLGRRLVNPWLDLAHLCAVTHEEVRARSLDDWMAHFGILCPARHQASADTLATAELLLRLWPRIAPEGGRWRDAVRLAGRRRWLAGR</sequence>
<dbReference type="SUPFAM" id="SSF53098">
    <property type="entry name" value="Ribonuclease H-like"/>
    <property type="match status" value="1"/>
</dbReference>
<dbReference type="GO" id="GO:0003887">
    <property type="term" value="F:DNA-directed DNA polymerase activity"/>
    <property type="evidence" value="ECO:0007669"/>
    <property type="project" value="UniProtKB-EC"/>
</dbReference>
<dbReference type="KEGG" id="hpse:HPF_20040"/>
<keyword evidence="2" id="KW-0548">Nucleotidyltransferase</keyword>
<proteinExistence type="predicted"/>
<dbReference type="Gene3D" id="3.30.420.10">
    <property type="entry name" value="Ribonuclease H-like superfamily/Ribonuclease H"/>
    <property type="match status" value="1"/>
</dbReference>
<organism evidence="2 3">
    <name type="scientific">Hydrogenophaga pseudoflava</name>
    <name type="common">Pseudomonas carboxydoflava</name>
    <dbReference type="NCBI Taxonomy" id="47421"/>
    <lineage>
        <taxon>Bacteria</taxon>
        <taxon>Pseudomonadati</taxon>
        <taxon>Pseudomonadota</taxon>
        <taxon>Betaproteobacteria</taxon>
        <taxon>Burkholderiales</taxon>
        <taxon>Comamonadaceae</taxon>
        <taxon>Hydrogenophaga</taxon>
    </lineage>
</organism>
<dbReference type="CDD" id="cd06127">
    <property type="entry name" value="DEDDh"/>
    <property type="match status" value="1"/>
</dbReference>
<dbReference type="InterPro" id="IPR012337">
    <property type="entry name" value="RNaseH-like_sf"/>
</dbReference>
<evidence type="ECO:0000313" key="2">
    <source>
        <dbReference type="EMBL" id="QBM29994.1"/>
    </source>
</evidence>
<reference evidence="2 3" key="1">
    <citation type="submission" date="2019-03" db="EMBL/GenBank/DDBJ databases">
        <authorList>
            <person name="Sebastian G."/>
            <person name="Baumann P."/>
            <person name="Ruckert C."/>
            <person name="Kalinowski J."/>
            <person name="Nebel B."/>
            <person name="Takors R."/>
            <person name="Blombach B."/>
        </authorList>
    </citation>
    <scope>NUCLEOTIDE SEQUENCE [LARGE SCALE GENOMIC DNA]</scope>
    <source>
        <strain evidence="2 3">DSM 1084</strain>
    </source>
</reference>
<name>A0A4P6X8E5_HYDPS</name>
<dbReference type="InterPro" id="IPR036397">
    <property type="entry name" value="RNaseH_sf"/>
</dbReference>
<dbReference type="GO" id="GO:0004527">
    <property type="term" value="F:exonuclease activity"/>
    <property type="evidence" value="ECO:0007669"/>
    <property type="project" value="UniProtKB-ARBA"/>
</dbReference>
<dbReference type="Pfam" id="PF00929">
    <property type="entry name" value="RNase_T"/>
    <property type="match status" value="1"/>
</dbReference>
<dbReference type="RefSeq" id="WP_127804360.1">
    <property type="nucleotide sequence ID" value="NZ_CP037867.1"/>
</dbReference>